<dbReference type="Proteomes" id="UP000009885">
    <property type="component" value="Unassembled WGS sequence"/>
</dbReference>
<evidence type="ECO:0000313" key="5">
    <source>
        <dbReference type="EMBL" id="EKU50019.1"/>
    </source>
</evidence>
<reference evidence="5 6" key="1">
    <citation type="journal article" date="2013" name="Genome Announc.">
        <title>Genome Sequence of Staphylococcus massiliensis Strain S46, Isolated from the Surface of Healthy Human Skin.</title>
        <authorList>
            <person name="Srivastav R."/>
            <person name="Singh A."/>
            <person name="Jangir P.K."/>
            <person name="Kumari C."/>
            <person name="Muduli S."/>
            <person name="Sharma R."/>
        </authorList>
    </citation>
    <scope>NUCLEOTIDE SEQUENCE [LARGE SCALE GENOMIC DNA]</scope>
    <source>
        <strain evidence="5 6">S46</strain>
    </source>
</reference>
<dbReference type="PROSITE" id="PS51257">
    <property type="entry name" value="PROKAR_LIPOPROTEIN"/>
    <property type="match status" value="1"/>
</dbReference>
<dbReference type="InterPro" id="IPR029050">
    <property type="entry name" value="Immunoprotect_excell_Ig-like"/>
</dbReference>
<dbReference type="Pfam" id="PF16729">
    <property type="entry name" value="DUF5067"/>
    <property type="match status" value="1"/>
</dbReference>
<evidence type="ECO:0000313" key="6">
    <source>
        <dbReference type="Proteomes" id="UP000009885"/>
    </source>
</evidence>
<feature type="compositionally biased region" description="Basic and acidic residues" evidence="2">
    <location>
        <begin position="23"/>
        <end position="61"/>
    </location>
</feature>
<dbReference type="AlphaFoldDB" id="K9ARV5"/>
<dbReference type="eggNOG" id="COG3170">
    <property type="taxonomic scope" value="Bacteria"/>
</dbReference>
<evidence type="ECO:0000256" key="2">
    <source>
        <dbReference type="SAM" id="MobiDB-lite"/>
    </source>
</evidence>
<dbReference type="EMBL" id="AMSQ01000003">
    <property type="protein sequence ID" value="EKU50019.1"/>
    <property type="molecule type" value="Genomic_DNA"/>
</dbReference>
<evidence type="ECO:0000259" key="4">
    <source>
        <dbReference type="Pfam" id="PF16729"/>
    </source>
</evidence>
<evidence type="ECO:0000256" key="1">
    <source>
        <dbReference type="ARBA" id="ARBA00022729"/>
    </source>
</evidence>
<dbReference type="RefSeq" id="WP_009382198.1">
    <property type="nucleotide sequence ID" value="NZ_AMSQ01000003.1"/>
</dbReference>
<dbReference type="PATRIC" id="fig|1229783.3.peg.421"/>
<evidence type="ECO:0000256" key="3">
    <source>
        <dbReference type="SAM" id="SignalP"/>
    </source>
</evidence>
<sequence>MKKLLFLCASAFLVLGACGNSGESKDDSTEETKEEAKTDDTSNNKEETNSDDSKDDAKDDSKSEDDDDSITAKKDDDKEKSDVTFKNNQFKSEEFDLKIEEVKLTESEYDGEQVAIFYSVTNKDAEDELSPMTAFMRAFEVVEDQKDVENRLDISHFDTETEEKYNKYTKNESNNIKKGGTAKGVAVYKLEDIEGPILLKAQDIENYGDSVGQKKINIKEVSK</sequence>
<name>K9ARV5_9STAP</name>
<feature type="region of interest" description="Disordered" evidence="2">
    <location>
        <begin position="18"/>
        <end position="85"/>
    </location>
</feature>
<dbReference type="OrthoDB" id="2414515at2"/>
<feature type="compositionally biased region" description="Basic and acidic residues" evidence="2">
    <location>
        <begin position="70"/>
        <end position="83"/>
    </location>
</feature>
<protein>
    <recommendedName>
        <fullName evidence="4">DUF5067 domain-containing protein</fullName>
    </recommendedName>
</protein>
<comment type="caution">
    <text evidence="5">The sequence shown here is derived from an EMBL/GenBank/DDBJ whole genome shotgun (WGS) entry which is preliminary data.</text>
</comment>
<keyword evidence="1 3" id="KW-0732">Signal</keyword>
<keyword evidence="6" id="KW-1185">Reference proteome</keyword>
<dbReference type="Gene3D" id="2.60.40.1240">
    <property type="match status" value="1"/>
</dbReference>
<accession>K9ARV5</accession>
<proteinExistence type="predicted"/>
<feature type="signal peptide" evidence="3">
    <location>
        <begin position="1"/>
        <end position="19"/>
    </location>
</feature>
<gene>
    <name evidence="5" type="ORF">C273_02083</name>
</gene>
<dbReference type="InterPro" id="IPR031989">
    <property type="entry name" value="DUF5067"/>
</dbReference>
<feature type="domain" description="DUF5067" evidence="4">
    <location>
        <begin position="72"/>
        <end position="203"/>
    </location>
</feature>
<organism evidence="5 6">
    <name type="scientific">Staphylococcus massiliensis S46</name>
    <dbReference type="NCBI Taxonomy" id="1229783"/>
    <lineage>
        <taxon>Bacteria</taxon>
        <taxon>Bacillati</taxon>
        <taxon>Bacillota</taxon>
        <taxon>Bacilli</taxon>
        <taxon>Bacillales</taxon>
        <taxon>Staphylococcaceae</taxon>
        <taxon>Staphylococcus</taxon>
    </lineage>
</organism>
<feature type="chain" id="PRO_5039001942" description="DUF5067 domain-containing protein" evidence="3">
    <location>
        <begin position="20"/>
        <end position="223"/>
    </location>
</feature>
<dbReference type="STRING" id="1229783.C273_02083"/>